<dbReference type="EMBL" id="QSUG01000027">
    <property type="protein sequence ID" value="RGN19080.1"/>
    <property type="molecule type" value="Genomic_DNA"/>
</dbReference>
<sequence>MDTQIEQLNLSSITKFALAYAGITTVSELKEYNYISLANVLPRNCSLNPIMKELNTYGYIFPPENEIPISSIPMSKRLYNILDRNNILYISQLTHYAREEIMQFRNLGSTTLIELDALCQKYHVKINSLSIVKESLQQFNFPSKLYIYLFRNNIHHINDFNDKTVYDLYCICNKDYLLTMKTYRILRKHGNTPKSWHDKFLFEITSEPKSITLFKKNKLTTLSQFSNLTEADKKRITPALLKDILNYQHKS</sequence>
<protein>
    <recommendedName>
        <fullName evidence="1">RNA polymerase alpha subunit C-terminal domain-containing protein</fullName>
    </recommendedName>
</protein>
<organism evidence="2 3">
    <name type="scientific">Agathobacter rectalis</name>
    <dbReference type="NCBI Taxonomy" id="39491"/>
    <lineage>
        <taxon>Bacteria</taxon>
        <taxon>Bacillati</taxon>
        <taxon>Bacillota</taxon>
        <taxon>Clostridia</taxon>
        <taxon>Lachnospirales</taxon>
        <taxon>Lachnospiraceae</taxon>
        <taxon>Agathobacter</taxon>
    </lineage>
</organism>
<dbReference type="GO" id="GO:0003899">
    <property type="term" value="F:DNA-directed RNA polymerase activity"/>
    <property type="evidence" value="ECO:0007669"/>
    <property type="project" value="InterPro"/>
</dbReference>
<dbReference type="RefSeq" id="WP_022155153.1">
    <property type="nucleotide sequence ID" value="NZ_DAWDNE010000076.1"/>
</dbReference>
<name>A0A3E5AIY5_9FIRM</name>
<accession>A0A3E5AIY5</accession>
<evidence type="ECO:0000259" key="1">
    <source>
        <dbReference type="Pfam" id="PF03118"/>
    </source>
</evidence>
<dbReference type="GO" id="GO:0003677">
    <property type="term" value="F:DNA binding"/>
    <property type="evidence" value="ECO:0007669"/>
    <property type="project" value="InterPro"/>
</dbReference>
<feature type="domain" description="RNA polymerase alpha subunit C-terminal" evidence="1">
    <location>
        <begin position="64"/>
        <end position="115"/>
    </location>
</feature>
<comment type="caution">
    <text evidence="2">The sequence shown here is derived from an EMBL/GenBank/DDBJ whole genome shotgun (WGS) entry which is preliminary data.</text>
</comment>
<dbReference type="Pfam" id="PF03118">
    <property type="entry name" value="RNA_pol_A_CTD"/>
    <property type="match status" value="1"/>
</dbReference>
<dbReference type="AlphaFoldDB" id="A0A3E5AIY5"/>
<evidence type="ECO:0000313" key="2">
    <source>
        <dbReference type="EMBL" id="RGN19080.1"/>
    </source>
</evidence>
<gene>
    <name evidence="2" type="ORF">DXB72_15855</name>
</gene>
<proteinExistence type="predicted"/>
<dbReference type="InterPro" id="IPR011260">
    <property type="entry name" value="RNAP_asu_C"/>
</dbReference>
<dbReference type="Gene3D" id="1.10.150.20">
    <property type="entry name" value="5' to 3' exonuclease, C-terminal subdomain"/>
    <property type="match status" value="1"/>
</dbReference>
<evidence type="ECO:0000313" key="3">
    <source>
        <dbReference type="Proteomes" id="UP000260970"/>
    </source>
</evidence>
<dbReference type="SUPFAM" id="SSF47789">
    <property type="entry name" value="C-terminal domain of RNA polymerase alpha subunit"/>
    <property type="match status" value="1"/>
</dbReference>
<dbReference type="GO" id="GO:0006351">
    <property type="term" value="P:DNA-templated transcription"/>
    <property type="evidence" value="ECO:0007669"/>
    <property type="project" value="InterPro"/>
</dbReference>
<reference evidence="2 3" key="1">
    <citation type="submission" date="2018-08" db="EMBL/GenBank/DDBJ databases">
        <title>A genome reference for cultivated species of the human gut microbiota.</title>
        <authorList>
            <person name="Zou Y."/>
            <person name="Xue W."/>
            <person name="Luo G."/>
        </authorList>
    </citation>
    <scope>NUCLEOTIDE SEQUENCE [LARGE SCALE GENOMIC DNA]</scope>
    <source>
        <strain evidence="2 3">OM05-6AA</strain>
    </source>
</reference>
<dbReference type="Proteomes" id="UP000260970">
    <property type="component" value="Unassembled WGS sequence"/>
</dbReference>